<evidence type="ECO:0000259" key="4">
    <source>
        <dbReference type="Pfam" id="PF02449"/>
    </source>
</evidence>
<evidence type="ECO:0000313" key="6">
    <source>
        <dbReference type="Proteomes" id="UP000001360"/>
    </source>
</evidence>
<reference evidence="5 6" key="1">
    <citation type="journal article" date="2008" name="Proc. Natl. Acad. Sci. U.S.A.">
        <title>The genome sequence of Bifidobacterium longum subsp. infantis reveals adaptations for milk utilization within the infant microbiome.</title>
        <authorList>
            <person name="Sela D.A."/>
            <person name="Chapman J."/>
            <person name="Adeuya A."/>
            <person name="Kim J.H."/>
            <person name="Chen F."/>
            <person name="Whitehead T.R."/>
            <person name="Lapidus A."/>
            <person name="Rokhsar D.S."/>
            <person name="Lebrilla C.B."/>
            <person name="German J.B."/>
            <person name="Price N.P."/>
            <person name="Richardson P.M."/>
            <person name="Mills D.A."/>
        </authorList>
    </citation>
    <scope>NUCLEOTIDE SEQUENCE [LARGE SCALE GENOMIC DNA]</scope>
    <source>
        <strain evidence="6">ATCC 15697 / DSM 20088 / JCM 1222 / NCTC 11817 / S12 [JGI]</strain>
    </source>
</reference>
<evidence type="ECO:0000256" key="1">
    <source>
        <dbReference type="ARBA" id="ARBA00022801"/>
    </source>
</evidence>
<sequence length="205" mass="22664">MAADRTGRLVLGPQAFWSQHVNSFAEVLLPRHMGGDSMVNPPQRLGYKRFGNDMLLDFYKAERDAIEAICPGKPWYMMEHSTSAVQWKPLNTRKRAGELWELDGVPAITSHPPTAKAPPSTWAATLAATTSPTCSQNSTQQPPPTKGLPTKGRVGERSTPQPRPQQPRLMTPRILHTIRQSSDGTIRFGFSLNRSKQPVAVNGIE</sequence>
<dbReference type="KEGG" id="bln:Blon_0438"/>
<name>B7GN49_BIFLS</name>
<dbReference type="EMBL" id="CP001095">
    <property type="protein sequence ID" value="ACJ51555.1"/>
    <property type="molecule type" value="Genomic_DNA"/>
</dbReference>
<proteinExistence type="predicted"/>
<dbReference type="GO" id="GO:0005975">
    <property type="term" value="P:carbohydrate metabolic process"/>
    <property type="evidence" value="ECO:0007669"/>
    <property type="project" value="InterPro"/>
</dbReference>
<dbReference type="InterPro" id="IPR017853">
    <property type="entry name" value="GH"/>
</dbReference>
<organism evidence="5 6">
    <name type="scientific">Bifidobacterium longum subsp. infantis (strain ATCC 15697 / DSM 20088 / JCM 1222 / NCTC 11817 / S12)</name>
    <dbReference type="NCBI Taxonomy" id="391904"/>
    <lineage>
        <taxon>Bacteria</taxon>
        <taxon>Bacillati</taxon>
        <taxon>Actinomycetota</taxon>
        <taxon>Actinomycetes</taxon>
        <taxon>Bifidobacteriales</taxon>
        <taxon>Bifidobacteriaceae</taxon>
        <taxon>Bifidobacterium</taxon>
    </lineage>
</organism>
<feature type="domain" description="Glycoside hydrolase family 42 N-terminal" evidence="4">
    <location>
        <begin position="15"/>
        <end position="74"/>
    </location>
</feature>
<protein>
    <recommendedName>
        <fullName evidence="4">Glycoside hydrolase family 42 N-terminal domain-containing protein</fullName>
    </recommendedName>
</protein>
<feature type="region of interest" description="Disordered" evidence="3">
    <location>
        <begin position="127"/>
        <end position="173"/>
    </location>
</feature>
<dbReference type="Proteomes" id="UP000001360">
    <property type="component" value="Chromosome"/>
</dbReference>
<dbReference type="SUPFAM" id="SSF51445">
    <property type="entry name" value="(Trans)glycosidases"/>
    <property type="match status" value="1"/>
</dbReference>
<dbReference type="GO" id="GO:0009341">
    <property type="term" value="C:beta-galactosidase complex"/>
    <property type="evidence" value="ECO:0007669"/>
    <property type="project" value="InterPro"/>
</dbReference>
<dbReference type="InterPro" id="IPR013529">
    <property type="entry name" value="Glyco_hydro_42_N"/>
</dbReference>
<dbReference type="GO" id="GO:0004565">
    <property type="term" value="F:beta-galactosidase activity"/>
    <property type="evidence" value="ECO:0007669"/>
    <property type="project" value="InterPro"/>
</dbReference>
<dbReference type="Gene3D" id="3.20.20.80">
    <property type="entry name" value="Glycosidases"/>
    <property type="match status" value="1"/>
</dbReference>
<dbReference type="AlphaFoldDB" id="B7GN49"/>
<evidence type="ECO:0000256" key="2">
    <source>
        <dbReference type="ARBA" id="ARBA00023295"/>
    </source>
</evidence>
<keyword evidence="2" id="KW-0326">Glycosidase</keyword>
<gene>
    <name evidence="5" type="ordered locus">Blon_0438</name>
</gene>
<dbReference type="Pfam" id="PF02449">
    <property type="entry name" value="Glyco_hydro_42"/>
    <property type="match status" value="1"/>
</dbReference>
<evidence type="ECO:0000256" key="3">
    <source>
        <dbReference type="SAM" id="MobiDB-lite"/>
    </source>
</evidence>
<accession>B7GN49</accession>
<evidence type="ECO:0000313" key="5">
    <source>
        <dbReference type="EMBL" id="ACJ51555.1"/>
    </source>
</evidence>
<keyword evidence="1" id="KW-0378">Hydrolase</keyword>